<proteinExistence type="predicted"/>
<evidence type="ECO:0000256" key="2">
    <source>
        <dbReference type="SAM" id="SignalP"/>
    </source>
</evidence>
<feature type="domain" description="WxL Interacting Protein peptidoglycan binding" evidence="3">
    <location>
        <begin position="34"/>
        <end position="148"/>
    </location>
</feature>
<keyword evidence="1" id="KW-0472">Membrane</keyword>
<dbReference type="Pfam" id="PF06030">
    <property type="entry name" value="WxLIP_PGBD"/>
    <property type="match status" value="1"/>
</dbReference>
<dbReference type="PATRIC" id="fig|332950.4.peg.2680"/>
<keyword evidence="1" id="KW-0812">Transmembrane</keyword>
<dbReference type="InterPro" id="IPR021759">
    <property type="entry name" value="WxLIP_HBD"/>
</dbReference>
<name>A0A1E5GID0_9ENTE</name>
<dbReference type="Proteomes" id="UP000095094">
    <property type="component" value="Unassembled WGS sequence"/>
</dbReference>
<dbReference type="InterPro" id="IPR010317">
    <property type="entry name" value="WxLIP_PGBD"/>
</dbReference>
<dbReference type="EMBL" id="MIJY01000034">
    <property type="protein sequence ID" value="OEG12437.1"/>
    <property type="molecule type" value="Genomic_DNA"/>
</dbReference>
<dbReference type="OrthoDB" id="2148359at2"/>
<evidence type="ECO:0000256" key="1">
    <source>
        <dbReference type="SAM" id="Phobius"/>
    </source>
</evidence>
<protein>
    <submittedName>
        <fullName evidence="5">Uncharacterized protein</fullName>
    </submittedName>
</protein>
<evidence type="ECO:0000313" key="6">
    <source>
        <dbReference type="Proteomes" id="UP000095094"/>
    </source>
</evidence>
<feature type="domain" description="WxL Interacting Protein host binding" evidence="4">
    <location>
        <begin position="161"/>
        <end position="296"/>
    </location>
</feature>
<keyword evidence="6" id="KW-1185">Reference proteome</keyword>
<comment type="caution">
    <text evidence="5">The sequence shown here is derived from an EMBL/GenBank/DDBJ whole genome shotgun (WGS) entry which is preliminary data.</text>
</comment>
<feature type="chain" id="PRO_5009177466" evidence="2">
    <location>
        <begin position="28"/>
        <end position="357"/>
    </location>
</feature>
<feature type="signal peptide" evidence="2">
    <location>
        <begin position="1"/>
        <end position="27"/>
    </location>
</feature>
<keyword evidence="2" id="KW-0732">Signal</keyword>
<organism evidence="5 6">
    <name type="scientific">Enterococcus termitis</name>
    <dbReference type="NCBI Taxonomy" id="332950"/>
    <lineage>
        <taxon>Bacteria</taxon>
        <taxon>Bacillati</taxon>
        <taxon>Bacillota</taxon>
        <taxon>Bacilli</taxon>
        <taxon>Lactobacillales</taxon>
        <taxon>Enterococcaceae</taxon>
        <taxon>Enterococcus</taxon>
    </lineage>
</organism>
<gene>
    <name evidence="5" type="ORF">BCR25_07815</name>
</gene>
<keyword evidence="1" id="KW-1133">Transmembrane helix</keyword>
<feature type="transmembrane region" description="Helical" evidence="1">
    <location>
        <begin position="312"/>
        <end position="334"/>
    </location>
</feature>
<reference evidence="6" key="1">
    <citation type="submission" date="2016-09" db="EMBL/GenBank/DDBJ databases">
        <authorList>
            <person name="Gulvik C.A."/>
        </authorList>
    </citation>
    <scope>NUCLEOTIDE SEQUENCE [LARGE SCALE GENOMIC DNA]</scope>
    <source>
        <strain evidence="6">LMG 8895</strain>
    </source>
</reference>
<evidence type="ECO:0000313" key="5">
    <source>
        <dbReference type="EMBL" id="OEG12437.1"/>
    </source>
</evidence>
<dbReference type="RefSeq" id="WP_069664138.1">
    <property type="nucleotide sequence ID" value="NZ_JBHUJJ010000001.1"/>
</dbReference>
<sequence length="357" mass="39785">MKKRISLCLLIGLYIVTLFGFALPAHAEKQFAYETIKPENHQGDVQYFNLLMKPGQKQTVQIMLTNRAEEEQTITIGLNGAKTNSNGVLEYGPSSIKNDASLKYDFKDIVKGPTEVTLGPKETAPLNLDITMPETSYDGKIVGGIYMKSKPSKKEEEAKKKATGVINEYAFVVGMVLQENDTVVTPELKLNDVYAGLSNYRNSIFANFSNISAEFVSGMTVEMEVSKKGSEAVLYDTKRADMRMAPNSLIEFPLEMNGDQMEAGDYKAHIVVTSGEQKWTWDKAFKITKEDADKYNAQDVTLIQERGIDWKLIAMIAGGVFIVFLAIFFGVRTINKKKKAQKKGQKNGAKKKRKAAK</sequence>
<evidence type="ECO:0000259" key="4">
    <source>
        <dbReference type="Pfam" id="PF11797"/>
    </source>
</evidence>
<dbReference type="AlphaFoldDB" id="A0A1E5GID0"/>
<dbReference type="Pfam" id="PF11797">
    <property type="entry name" value="WxLIP_HBD"/>
    <property type="match status" value="1"/>
</dbReference>
<accession>A0A1E5GID0</accession>
<evidence type="ECO:0000259" key="3">
    <source>
        <dbReference type="Pfam" id="PF06030"/>
    </source>
</evidence>